<dbReference type="FunFam" id="1.10.472.80:FF:000026">
    <property type="entry name" value="Mitotic check point protein (Bub2)"/>
    <property type="match status" value="1"/>
</dbReference>
<feature type="compositionally biased region" description="Polar residues" evidence="1">
    <location>
        <begin position="84"/>
        <end position="95"/>
    </location>
</feature>
<dbReference type="SUPFAM" id="SSF47923">
    <property type="entry name" value="Ypt/Rab-GAP domain of gyp1p"/>
    <property type="match status" value="2"/>
</dbReference>
<comment type="caution">
    <text evidence="3">The sequence shown here is derived from an EMBL/GenBank/DDBJ whole genome shotgun (WGS) entry which is preliminary data.</text>
</comment>
<proteinExistence type="predicted"/>
<dbReference type="Proteomes" id="UP000091918">
    <property type="component" value="Unassembled WGS sequence"/>
</dbReference>
<evidence type="ECO:0000256" key="1">
    <source>
        <dbReference type="SAM" id="MobiDB-lite"/>
    </source>
</evidence>
<dbReference type="EMBL" id="LGUA01000534">
    <property type="protein sequence ID" value="OAX81160.1"/>
    <property type="molecule type" value="Genomic_DNA"/>
</dbReference>
<feature type="region of interest" description="Disordered" evidence="1">
    <location>
        <begin position="256"/>
        <end position="294"/>
    </location>
</feature>
<accession>A0A1B7NWK8</accession>
<dbReference type="Pfam" id="PF00566">
    <property type="entry name" value="RabGAP-TBC"/>
    <property type="match status" value="1"/>
</dbReference>
<dbReference type="SMART" id="SM00164">
    <property type="entry name" value="TBC"/>
    <property type="match status" value="1"/>
</dbReference>
<dbReference type="PANTHER" id="PTHR22957:SF263">
    <property type="entry name" value="MITOTIC CHECK POINT PROTEIN BUB2"/>
    <property type="match status" value="1"/>
</dbReference>
<evidence type="ECO:0000259" key="2">
    <source>
        <dbReference type="PROSITE" id="PS50086"/>
    </source>
</evidence>
<dbReference type="STRING" id="1658172.A0A1B7NWK8"/>
<dbReference type="PROSITE" id="PS50086">
    <property type="entry name" value="TBC_RABGAP"/>
    <property type="match status" value="1"/>
</dbReference>
<feature type="region of interest" description="Disordered" evidence="1">
    <location>
        <begin position="1"/>
        <end position="130"/>
    </location>
</feature>
<dbReference type="GO" id="GO:0031030">
    <property type="term" value="P:negative regulation of septation initiation signaling"/>
    <property type="evidence" value="ECO:0007669"/>
    <property type="project" value="TreeGrafter"/>
</dbReference>
<evidence type="ECO:0000313" key="3">
    <source>
        <dbReference type="EMBL" id="OAX81160.1"/>
    </source>
</evidence>
<reference evidence="3 4" key="1">
    <citation type="submission" date="2015-07" db="EMBL/GenBank/DDBJ databases">
        <title>Emmonsia species relationships and genome sequence.</title>
        <authorList>
            <person name="Cuomo C.A."/>
            <person name="Schwartz I.S."/>
            <person name="Kenyon C."/>
            <person name="de Hoog G.S."/>
            <person name="Govender N.P."/>
            <person name="Botha A."/>
            <person name="Moreno L."/>
            <person name="de Vries M."/>
            <person name="Munoz J.F."/>
            <person name="Stielow J.B."/>
        </authorList>
    </citation>
    <scope>NUCLEOTIDE SEQUENCE [LARGE SCALE GENOMIC DNA]</scope>
    <source>
        <strain evidence="3 4">CBS 136260</strain>
    </source>
</reference>
<feature type="domain" description="Rab-GAP TBC" evidence="2">
    <location>
        <begin position="173"/>
        <end position="407"/>
    </location>
</feature>
<keyword evidence="4" id="KW-1185">Reference proteome</keyword>
<dbReference type="OrthoDB" id="10263206at2759"/>
<protein>
    <recommendedName>
        <fullName evidence="2">Rab-GAP TBC domain-containing protein</fullName>
    </recommendedName>
</protein>
<organism evidence="3 4">
    <name type="scientific">Emergomyces africanus</name>
    <dbReference type="NCBI Taxonomy" id="1955775"/>
    <lineage>
        <taxon>Eukaryota</taxon>
        <taxon>Fungi</taxon>
        <taxon>Dikarya</taxon>
        <taxon>Ascomycota</taxon>
        <taxon>Pezizomycotina</taxon>
        <taxon>Eurotiomycetes</taxon>
        <taxon>Eurotiomycetidae</taxon>
        <taxon>Onygenales</taxon>
        <taxon>Ajellomycetaceae</taxon>
        <taxon>Emergomyces</taxon>
    </lineage>
</organism>
<feature type="compositionally biased region" description="Basic residues" evidence="1">
    <location>
        <begin position="98"/>
        <end position="118"/>
    </location>
</feature>
<dbReference type="InterPro" id="IPR000195">
    <property type="entry name" value="Rab-GAP-TBC_dom"/>
</dbReference>
<dbReference type="PANTHER" id="PTHR22957">
    <property type="entry name" value="TBC1 DOMAIN FAMILY MEMBER GTPASE-ACTIVATING PROTEIN"/>
    <property type="match status" value="1"/>
</dbReference>
<sequence length="471" mass="52461">MSPKGLSQFQFPPPSSAPPSLQTTRTLRRYQSHQSLSSHSPTFPPQPCPPIQRNATSHRERTEEDATQNVPPPVPMTHTRTRARSNSDVTANSPISIKHQHQHPHQHQQYHQHKHQPYKRPTGGRKSGSLGFAGKRSGLDALLREGPPGDSVAGGLQDLRYLVLSSRVDSDSDGMSPHRIYLWLALLNVAPLPTDEYLSLVHRGRSPAYTKIRNDTFRTLATDPLFKRRVTEASLIRLLNAVAWKIHDSKEEVAKAPPLPQHAYHPRNRSPEPSPSTTDGFSSAPCNTPSTTSQATSEPAIYVQGMNVLCAPFLYASRSEVEAFALFHYFITRECPAYVRGTMDGVHKGLKLVDRCLEVVEPKLANHLFSKGMYAELYAFPSVLTLCACTPPLPEVLHLWDFLFAYGPHLNILCIVAQLIRLRDTILASPSPNKILRSLPALDAKEIIALTVLIVRKIPDSLYEELVTHAQ</sequence>
<dbReference type="InterPro" id="IPR035969">
    <property type="entry name" value="Rab-GAP_TBC_sf"/>
</dbReference>
<name>A0A1B7NWK8_9EURO</name>
<dbReference type="Gene3D" id="1.10.472.80">
    <property type="entry name" value="Ypt/Rab-GAP domain of gyp1p, domain 3"/>
    <property type="match status" value="1"/>
</dbReference>
<evidence type="ECO:0000313" key="4">
    <source>
        <dbReference type="Proteomes" id="UP000091918"/>
    </source>
</evidence>
<gene>
    <name evidence="3" type="ORF">ACJ72_04500</name>
</gene>
<dbReference type="GO" id="GO:0005096">
    <property type="term" value="F:GTPase activator activity"/>
    <property type="evidence" value="ECO:0007669"/>
    <property type="project" value="TreeGrafter"/>
</dbReference>
<dbReference type="Gene3D" id="1.10.8.270">
    <property type="entry name" value="putative rabgap domain of human tbc1 domain family member 14 like domains"/>
    <property type="match status" value="2"/>
</dbReference>
<feature type="compositionally biased region" description="Polar residues" evidence="1">
    <location>
        <begin position="275"/>
        <end position="294"/>
    </location>
</feature>
<dbReference type="AlphaFoldDB" id="A0A1B7NWK8"/>
<dbReference type="GO" id="GO:0044732">
    <property type="term" value="C:mitotic spindle pole body"/>
    <property type="evidence" value="ECO:0007669"/>
    <property type="project" value="TreeGrafter"/>
</dbReference>